<evidence type="ECO:0000313" key="1">
    <source>
        <dbReference type="EMBL" id="MCH7408569.1"/>
    </source>
</evidence>
<accession>A0ABS9UWN3</accession>
<protein>
    <recommendedName>
        <fullName evidence="3">HMA domain-containing protein</fullName>
    </recommendedName>
</protein>
<gene>
    <name evidence="1" type="ORF">MM239_04125</name>
</gene>
<evidence type="ECO:0008006" key="3">
    <source>
        <dbReference type="Google" id="ProtNLM"/>
    </source>
</evidence>
<proteinExistence type="predicted"/>
<sequence>MASIEVYKTSVSTLDQVKSLKDELNKVLKNIEWNFDLEDCDKIFRVATDSKITLSAVESLLQSKGFDCSVLEY</sequence>
<dbReference type="RefSeq" id="WP_241346832.1">
    <property type="nucleotide sequence ID" value="NZ_JAKZGP010000006.1"/>
</dbReference>
<name>A0ABS9UWN3_9BACT</name>
<reference evidence="1" key="1">
    <citation type="submission" date="2022-03" db="EMBL/GenBank/DDBJ databases">
        <title>De novo assembled genomes of Belliella spp. (Cyclobacteriaceae) strains.</title>
        <authorList>
            <person name="Szabo A."/>
            <person name="Korponai K."/>
            <person name="Felfoldi T."/>
        </authorList>
    </citation>
    <scope>NUCLEOTIDE SEQUENCE</scope>
    <source>
        <strain evidence="1">DSM 111904</strain>
    </source>
</reference>
<keyword evidence="2" id="KW-1185">Reference proteome</keyword>
<comment type="caution">
    <text evidence="1">The sequence shown here is derived from an EMBL/GenBank/DDBJ whole genome shotgun (WGS) entry which is preliminary data.</text>
</comment>
<organism evidence="1 2">
    <name type="scientific">Belliella filtrata</name>
    <dbReference type="NCBI Taxonomy" id="2923435"/>
    <lineage>
        <taxon>Bacteria</taxon>
        <taxon>Pseudomonadati</taxon>
        <taxon>Bacteroidota</taxon>
        <taxon>Cytophagia</taxon>
        <taxon>Cytophagales</taxon>
        <taxon>Cyclobacteriaceae</taxon>
        <taxon>Belliella</taxon>
    </lineage>
</organism>
<dbReference type="EMBL" id="JAKZGP010000006">
    <property type="protein sequence ID" value="MCH7408569.1"/>
    <property type="molecule type" value="Genomic_DNA"/>
</dbReference>
<dbReference type="Proteomes" id="UP001165489">
    <property type="component" value="Unassembled WGS sequence"/>
</dbReference>
<evidence type="ECO:0000313" key="2">
    <source>
        <dbReference type="Proteomes" id="UP001165489"/>
    </source>
</evidence>